<reference evidence="3 4" key="1">
    <citation type="submission" date="2017-03" db="EMBL/GenBank/DDBJ databases">
        <title>Lifting the veil on microbial sulfur biogeochemistry in mining wastewaters.</title>
        <authorList>
            <person name="Kantor R.S."/>
            <person name="Colenbrander Nelson T."/>
            <person name="Marshall S."/>
            <person name="Bennett D."/>
            <person name="Apte S."/>
            <person name="Camacho D."/>
            <person name="Thomas B.C."/>
            <person name="Warren L.A."/>
            <person name="Banfield J.F."/>
        </authorList>
    </citation>
    <scope>NUCLEOTIDE SEQUENCE [LARGE SCALE GENOMIC DNA]</scope>
    <source>
        <strain evidence="3">32-67-7</strain>
    </source>
</reference>
<evidence type="ECO:0000313" key="3">
    <source>
        <dbReference type="EMBL" id="OYW97129.1"/>
    </source>
</evidence>
<dbReference type="InterPro" id="IPR010930">
    <property type="entry name" value="Flg_bb/hook_C_dom"/>
</dbReference>
<feature type="domain" description="Flagellar basal-body/hook protein C-terminal" evidence="2">
    <location>
        <begin position="302"/>
        <end position="338"/>
    </location>
</feature>
<gene>
    <name evidence="3" type="ORF">B7Z12_22125</name>
</gene>
<keyword evidence="3" id="KW-0966">Cell projection</keyword>
<feature type="non-terminal residue" evidence="3">
    <location>
        <position position="1"/>
    </location>
</feature>
<dbReference type="SUPFAM" id="SSF64518">
    <property type="entry name" value="Phase 1 flagellin"/>
    <property type="match status" value="1"/>
</dbReference>
<organism evidence="3 4">
    <name type="scientific">Caulobacter vibrioides</name>
    <name type="common">Caulobacter crescentus</name>
    <dbReference type="NCBI Taxonomy" id="155892"/>
    <lineage>
        <taxon>Bacteria</taxon>
        <taxon>Pseudomonadati</taxon>
        <taxon>Pseudomonadota</taxon>
        <taxon>Alphaproteobacteria</taxon>
        <taxon>Caulobacterales</taxon>
        <taxon>Caulobacteraceae</taxon>
        <taxon>Caulobacter</taxon>
    </lineage>
</organism>
<evidence type="ECO:0000313" key="4">
    <source>
        <dbReference type="Proteomes" id="UP000215616"/>
    </source>
</evidence>
<dbReference type="Pfam" id="PF06429">
    <property type="entry name" value="Flg_bbr_C"/>
    <property type="match status" value="1"/>
</dbReference>
<dbReference type="Proteomes" id="UP000215616">
    <property type="component" value="Unassembled WGS sequence"/>
</dbReference>
<dbReference type="GO" id="GO:0044780">
    <property type="term" value="P:bacterial-type flagellum assembly"/>
    <property type="evidence" value="ECO:0007669"/>
    <property type="project" value="InterPro"/>
</dbReference>
<dbReference type="GO" id="GO:0009424">
    <property type="term" value="C:bacterial-type flagellum hook"/>
    <property type="evidence" value="ECO:0007669"/>
    <property type="project" value="InterPro"/>
</dbReference>
<comment type="caution">
    <text evidence="3">The sequence shown here is derived from an EMBL/GenBank/DDBJ whole genome shotgun (WGS) entry which is preliminary data.</text>
</comment>
<keyword evidence="3" id="KW-0282">Flagellum</keyword>
<dbReference type="AlphaFoldDB" id="A0A258CNB9"/>
<keyword evidence="3" id="KW-0969">Cilium</keyword>
<comment type="similarity">
    <text evidence="1">Belongs to the flagella basal body rod proteins family.</text>
</comment>
<name>A0A258CNB9_CAUVI</name>
<proteinExistence type="inferred from homology"/>
<evidence type="ECO:0000256" key="1">
    <source>
        <dbReference type="ARBA" id="ARBA00009677"/>
    </source>
</evidence>
<dbReference type="PANTHER" id="PTHR30033:SF1">
    <property type="entry name" value="FLAGELLAR HOOK-ASSOCIATED PROTEIN 1"/>
    <property type="match status" value="1"/>
</dbReference>
<dbReference type="PANTHER" id="PTHR30033">
    <property type="entry name" value="FLAGELLAR HOOK-ASSOCIATED PROTEIN 1"/>
    <property type="match status" value="1"/>
</dbReference>
<sequence>VNGGPGTTPFTPANFLTQLNATLSPAATASFTNGTLTIAGAGTNGVAIQDDATTPSLKAGRGFSAFFGMNDLVRSTGFSNFDTGLKATDPHGFTAGQEITFRLNGADGSRLTDVKVTVPAGATMANLLTALNDPATGVGGYGAFSLSPDGQLAFSPPPGSGTTLGVVEDTTQRGPSGPSMSALFGIGDTARTARASSFSIRPDIGRDPSKLSLAKLDLTVGAGIPALATGDVRGADALARAGQVALNFDVAGAVGKVSQKITDYAAGLSGHIARQAEAAESDAVAAEAVAAESSARRSSVEGVNLDQELIQLTTYQQAYSASARMIQAVKEMYDVLLGM</sequence>
<evidence type="ECO:0000259" key="2">
    <source>
        <dbReference type="Pfam" id="PF06429"/>
    </source>
</evidence>
<protein>
    <submittedName>
        <fullName evidence="3">Flagellar biosynthesis protein FlgK</fullName>
    </submittedName>
</protein>
<dbReference type="GO" id="GO:0005198">
    <property type="term" value="F:structural molecule activity"/>
    <property type="evidence" value="ECO:0007669"/>
    <property type="project" value="InterPro"/>
</dbReference>
<dbReference type="InterPro" id="IPR002371">
    <property type="entry name" value="FlgK"/>
</dbReference>
<feature type="non-terminal residue" evidence="3">
    <location>
        <position position="339"/>
    </location>
</feature>
<dbReference type="EMBL" id="NCDQ01000712">
    <property type="protein sequence ID" value="OYW97129.1"/>
    <property type="molecule type" value="Genomic_DNA"/>
</dbReference>
<accession>A0A258CNB9</accession>